<dbReference type="HOGENOM" id="CLU_470957_0_0_1"/>
<sequence>MMKPTFPTPTISEDYSPFFFNDSIIENRPIARMPNKGSRTRRPAKQCLHIVRSARIQKSRSNANKNPELSHESIEEAAFMALLTPDRVPEAERDIYKHRMRRAGYTVPPIRLGSKEHKEMLETMVGASADDTFVADFEESCSSRPAKPLSLGQTSISPPFHAPELAPRPADWRIKARKVIEKKGWSLEKEMGRSTWKQKVSNEQRLLLLEDDGYDISHLLLKGISADEIITVILERVDARRDERLIAAVSGFYHMEGQTAARAGTEQTAIHHDKTTLEYCKDEDDMAWDDQTLVEDKIMEDSLEPLVVMVTPVIGYKRKHTDEEDEYDDWEGRTQSDNEDPLKSHCTVCSFANNKTGSAWSCDCGSPRKKPRTKEPKEVTNEEQQIALNMQRVYALQDIFEESRMARVSAIGEGDYAPSFSEVVFKPPVLPQHSNTRTATCISSRGLAFILDEIMYLSSEQRDDGRLIIRETENEGNPIEAICQGPKNPIKFRGPTVALKRLFVRLRDYKLLHVSVPSSAELCWKNKGEVGSFSEETEYELSTIIEKLGSGQDNAGVCLIVGQYIHGGIKLHWSRSSGL</sequence>
<evidence type="ECO:0000313" key="2">
    <source>
        <dbReference type="EMBL" id="CBX94070.1"/>
    </source>
</evidence>
<evidence type="ECO:0000256" key="1">
    <source>
        <dbReference type="SAM" id="MobiDB-lite"/>
    </source>
</evidence>
<dbReference type="InParanoid" id="E4ZQR5"/>
<dbReference type="VEuPathDB" id="FungiDB:LEMA_P037440.1"/>
<feature type="region of interest" description="Disordered" evidence="1">
    <location>
        <begin position="360"/>
        <end position="382"/>
    </location>
</feature>
<keyword evidence="3" id="KW-1185">Reference proteome</keyword>
<dbReference type="EMBL" id="FP929116">
    <property type="protein sequence ID" value="CBX94070.1"/>
    <property type="molecule type" value="Genomic_DNA"/>
</dbReference>
<proteinExistence type="predicted"/>
<dbReference type="OrthoDB" id="3795771at2759"/>
<organism evidence="3">
    <name type="scientific">Leptosphaeria maculans (strain JN3 / isolate v23.1.3 / race Av1-4-5-6-7-8)</name>
    <name type="common">Blackleg fungus</name>
    <name type="synonym">Phoma lingam</name>
    <dbReference type="NCBI Taxonomy" id="985895"/>
    <lineage>
        <taxon>Eukaryota</taxon>
        <taxon>Fungi</taxon>
        <taxon>Dikarya</taxon>
        <taxon>Ascomycota</taxon>
        <taxon>Pezizomycotina</taxon>
        <taxon>Dothideomycetes</taxon>
        <taxon>Pleosporomycetidae</taxon>
        <taxon>Pleosporales</taxon>
        <taxon>Pleosporineae</taxon>
        <taxon>Leptosphaeriaceae</taxon>
        <taxon>Plenodomus</taxon>
        <taxon>Plenodomus lingam/Leptosphaeria maculans species complex</taxon>
    </lineage>
</organism>
<dbReference type="AlphaFoldDB" id="E4ZQR5"/>
<name>E4ZQR5_LEPMJ</name>
<feature type="compositionally biased region" description="Basic and acidic residues" evidence="1">
    <location>
        <begin position="330"/>
        <end position="341"/>
    </location>
</feature>
<feature type="region of interest" description="Disordered" evidence="1">
    <location>
        <begin position="321"/>
        <end position="341"/>
    </location>
</feature>
<dbReference type="Proteomes" id="UP000002668">
    <property type="component" value="Genome"/>
</dbReference>
<protein>
    <submittedName>
        <fullName evidence="2">Predicted protein</fullName>
    </submittedName>
</protein>
<evidence type="ECO:0000313" key="3">
    <source>
        <dbReference type="Proteomes" id="UP000002668"/>
    </source>
</evidence>
<dbReference type="eggNOG" id="ENOG502T67I">
    <property type="taxonomic scope" value="Eukaryota"/>
</dbReference>
<accession>E4ZQR5</accession>
<gene>
    <name evidence="2" type="ORF">LEMA_P037440.1</name>
</gene>
<reference evidence="3" key="1">
    <citation type="journal article" date="2011" name="Nat. Commun.">
        <title>Effector diversification within compartments of the Leptosphaeria maculans genome affected by Repeat-Induced Point mutations.</title>
        <authorList>
            <person name="Rouxel T."/>
            <person name="Grandaubert J."/>
            <person name="Hane J.K."/>
            <person name="Hoede C."/>
            <person name="van de Wouw A.P."/>
            <person name="Couloux A."/>
            <person name="Dominguez V."/>
            <person name="Anthouard V."/>
            <person name="Bally P."/>
            <person name="Bourras S."/>
            <person name="Cozijnsen A.J."/>
            <person name="Ciuffetti L.M."/>
            <person name="Degrave A."/>
            <person name="Dilmaghani A."/>
            <person name="Duret L."/>
            <person name="Fudal I."/>
            <person name="Goodwin S.B."/>
            <person name="Gout L."/>
            <person name="Glaser N."/>
            <person name="Linglin J."/>
            <person name="Kema G.H.J."/>
            <person name="Lapalu N."/>
            <person name="Lawrence C.B."/>
            <person name="May K."/>
            <person name="Meyer M."/>
            <person name="Ollivier B."/>
            <person name="Poulain J."/>
            <person name="Schoch C.L."/>
            <person name="Simon A."/>
            <person name="Spatafora J.W."/>
            <person name="Stachowiak A."/>
            <person name="Turgeon B.G."/>
            <person name="Tyler B.M."/>
            <person name="Vincent D."/>
            <person name="Weissenbach J."/>
            <person name="Amselem J."/>
            <person name="Quesneville H."/>
            <person name="Oliver R.P."/>
            <person name="Wincker P."/>
            <person name="Balesdent M.-H."/>
            <person name="Howlett B.J."/>
        </authorList>
    </citation>
    <scope>NUCLEOTIDE SEQUENCE [LARGE SCALE GENOMIC DNA]</scope>
    <source>
        <strain evidence="3">JN3 / isolate v23.1.3 / race Av1-4-5-6-7-8</strain>
    </source>
</reference>
<dbReference type="GeneID" id="13285103"/>